<dbReference type="PROSITE" id="PS50110">
    <property type="entry name" value="RESPONSE_REGULATORY"/>
    <property type="match status" value="1"/>
</dbReference>
<dbReference type="AlphaFoldDB" id="A0A368VT81"/>
<sequence length="229" mass="23742">MVDLVLGDDHAVFVDALSAVLPRNGFTVLATAGSAQGTVADVRRHRPDLCLLDRYFADGDGLDVIGDVLAAGGGSTKVVMLTADRDARGMQRALTAGAAGYVNKMCGVQALVTVLRRVANGDVVTDPAAVPQRRPSRARPAPPLMAPLTGRERECLGLLVAGASTGTMAEELGVSATTVRTHVQALLTKLGVHSRLEAATFAVRHHLLAEAEIPRSRSAGGALSPEVAP</sequence>
<keyword evidence="1 3" id="KW-0597">Phosphoprotein</keyword>
<feature type="domain" description="HTH luxR-type" evidence="5">
    <location>
        <begin position="141"/>
        <end position="206"/>
    </location>
</feature>
<dbReference type="CDD" id="cd06170">
    <property type="entry name" value="LuxR_C_like"/>
    <property type="match status" value="1"/>
</dbReference>
<dbReference type="SUPFAM" id="SSF46894">
    <property type="entry name" value="C-terminal effector domain of the bipartite response regulators"/>
    <property type="match status" value="1"/>
</dbReference>
<feature type="region of interest" description="Disordered" evidence="4">
    <location>
        <begin position="127"/>
        <end position="147"/>
    </location>
</feature>
<dbReference type="PANTHER" id="PTHR45566">
    <property type="entry name" value="HTH-TYPE TRANSCRIPTIONAL REGULATOR YHJB-RELATED"/>
    <property type="match status" value="1"/>
</dbReference>
<evidence type="ECO:0000256" key="3">
    <source>
        <dbReference type="PROSITE-ProRule" id="PRU00169"/>
    </source>
</evidence>
<dbReference type="PRINTS" id="PR00038">
    <property type="entry name" value="HTHLUXR"/>
</dbReference>
<dbReference type="Pfam" id="PF00072">
    <property type="entry name" value="Response_reg"/>
    <property type="match status" value="1"/>
</dbReference>
<comment type="caution">
    <text evidence="7">The sequence shown here is derived from an EMBL/GenBank/DDBJ whole genome shotgun (WGS) entry which is preliminary data.</text>
</comment>
<feature type="modified residue" description="4-aspartylphosphate" evidence="3">
    <location>
        <position position="53"/>
    </location>
</feature>
<dbReference type="PROSITE" id="PS50043">
    <property type="entry name" value="HTH_LUXR_2"/>
    <property type="match status" value="1"/>
</dbReference>
<evidence type="ECO:0000313" key="7">
    <source>
        <dbReference type="EMBL" id="RCW44416.1"/>
    </source>
</evidence>
<organism evidence="7 8">
    <name type="scientific">Halopolyspora algeriensis</name>
    <dbReference type="NCBI Taxonomy" id="1500506"/>
    <lineage>
        <taxon>Bacteria</taxon>
        <taxon>Bacillati</taxon>
        <taxon>Actinomycetota</taxon>
        <taxon>Actinomycetes</taxon>
        <taxon>Actinomycetes incertae sedis</taxon>
        <taxon>Halopolyspora</taxon>
    </lineage>
</organism>
<evidence type="ECO:0000256" key="4">
    <source>
        <dbReference type="SAM" id="MobiDB-lite"/>
    </source>
</evidence>
<dbReference type="GO" id="GO:0006355">
    <property type="term" value="P:regulation of DNA-templated transcription"/>
    <property type="evidence" value="ECO:0007669"/>
    <property type="project" value="InterPro"/>
</dbReference>
<dbReference type="InterPro" id="IPR000792">
    <property type="entry name" value="Tscrpt_reg_LuxR_C"/>
</dbReference>
<dbReference type="Gene3D" id="3.40.50.2300">
    <property type="match status" value="1"/>
</dbReference>
<evidence type="ECO:0000256" key="2">
    <source>
        <dbReference type="ARBA" id="ARBA00023125"/>
    </source>
</evidence>
<evidence type="ECO:0000256" key="1">
    <source>
        <dbReference type="ARBA" id="ARBA00022553"/>
    </source>
</evidence>
<evidence type="ECO:0000259" key="6">
    <source>
        <dbReference type="PROSITE" id="PS50110"/>
    </source>
</evidence>
<dbReference type="Proteomes" id="UP000253495">
    <property type="component" value="Unassembled WGS sequence"/>
</dbReference>
<evidence type="ECO:0000259" key="5">
    <source>
        <dbReference type="PROSITE" id="PS50043"/>
    </source>
</evidence>
<proteinExistence type="predicted"/>
<dbReference type="SMART" id="SM00448">
    <property type="entry name" value="REC"/>
    <property type="match status" value="1"/>
</dbReference>
<dbReference type="InterPro" id="IPR001789">
    <property type="entry name" value="Sig_transdc_resp-reg_receiver"/>
</dbReference>
<dbReference type="SMART" id="SM00421">
    <property type="entry name" value="HTH_LUXR"/>
    <property type="match status" value="1"/>
</dbReference>
<dbReference type="OrthoDB" id="9808843at2"/>
<dbReference type="InterPro" id="IPR058245">
    <property type="entry name" value="NreC/VraR/RcsB-like_REC"/>
</dbReference>
<dbReference type="InterPro" id="IPR051015">
    <property type="entry name" value="EvgA-like"/>
</dbReference>
<dbReference type="PANTHER" id="PTHR45566:SF2">
    <property type="entry name" value="NARL SUBFAMILY"/>
    <property type="match status" value="1"/>
</dbReference>
<dbReference type="Pfam" id="PF00196">
    <property type="entry name" value="GerE"/>
    <property type="match status" value="1"/>
</dbReference>
<dbReference type="CDD" id="cd17535">
    <property type="entry name" value="REC_NarL-like"/>
    <property type="match status" value="1"/>
</dbReference>
<evidence type="ECO:0000313" key="8">
    <source>
        <dbReference type="Proteomes" id="UP000253495"/>
    </source>
</evidence>
<keyword evidence="2" id="KW-0238">DNA-binding</keyword>
<dbReference type="InterPro" id="IPR016032">
    <property type="entry name" value="Sig_transdc_resp-reg_C-effctor"/>
</dbReference>
<dbReference type="InterPro" id="IPR011006">
    <property type="entry name" value="CheY-like_superfamily"/>
</dbReference>
<accession>A0A368VT81</accession>
<name>A0A368VT81_9ACTN</name>
<dbReference type="GO" id="GO:0003677">
    <property type="term" value="F:DNA binding"/>
    <property type="evidence" value="ECO:0007669"/>
    <property type="project" value="UniProtKB-KW"/>
</dbReference>
<gene>
    <name evidence="7" type="ORF">DFQ14_1045</name>
</gene>
<dbReference type="RefSeq" id="WP_114452829.1">
    <property type="nucleotide sequence ID" value="NZ_QPJC01000004.1"/>
</dbReference>
<dbReference type="SUPFAM" id="SSF52172">
    <property type="entry name" value="CheY-like"/>
    <property type="match status" value="1"/>
</dbReference>
<protein>
    <submittedName>
        <fullName evidence="7">LuxR family two component transcriptional regulator</fullName>
    </submittedName>
</protein>
<dbReference type="GO" id="GO:0000160">
    <property type="term" value="P:phosphorelay signal transduction system"/>
    <property type="evidence" value="ECO:0007669"/>
    <property type="project" value="InterPro"/>
</dbReference>
<reference evidence="7 8" key="1">
    <citation type="submission" date="2018-07" db="EMBL/GenBank/DDBJ databases">
        <title>Genomic Encyclopedia of Type Strains, Phase III (KMG-III): the genomes of soil and plant-associated and newly described type strains.</title>
        <authorList>
            <person name="Whitman W."/>
        </authorList>
    </citation>
    <scope>NUCLEOTIDE SEQUENCE [LARGE SCALE GENOMIC DNA]</scope>
    <source>
        <strain evidence="7 8">CECT 8575</strain>
    </source>
</reference>
<keyword evidence="8" id="KW-1185">Reference proteome</keyword>
<feature type="domain" description="Response regulatory" evidence="6">
    <location>
        <begin position="3"/>
        <end position="119"/>
    </location>
</feature>
<dbReference type="EMBL" id="QPJC01000004">
    <property type="protein sequence ID" value="RCW44416.1"/>
    <property type="molecule type" value="Genomic_DNA"/>
</dbReference>